<gene>
    <name evidence="2" type="ORF">JMJ55_27880</name>
</gene>
<organism evidence="2 3">
    <name type="scientific">Belnapia mucosa</name>
    <dbReference type="NCBI Taxonomy" id="2804532"/>
    <lineage>
        <taxon>Bacteria</taxon>
        <taxon>Pseudomonadati</taxon>
        <taxon>Pseudomonadota</taxon>
        <taxon>Alphaproteobacteria</taxon>
        <taxon>Acetobacterales</taxon>
        <taxon>Roseomonadaceae</taxon>
        <taxon>Belnapia</taxon>
    </lineage>
</organism>
<accession>A0ABS1VBU4</accession>
<dbReference type="EMBL" id="JAEUXJ010000027">
    <property type="protein sequence ID" value="MBL6459146.1"/>
    <property type="molecule type" value="Genomic_DNA"/>
</dbReference>
<evidence type="ECO:0000313" key="2">
    <source>
        <dbReference type="EMBL" id="MBL6459146.1"/>
    </source>
</evidence>
<feature type="region of interest" description="Disordered" evidence="1">
    <location>
        <begin position="52"/>
        <end position="86"/>
    </location>
</feature>
<sequence>MARRLALTEAVVVVSGPGQGCQMPDQRNPAGDYLELLAQSRWRADHVGFQRKHGRGARLDGGVTDDLEGPDHLHLTGAGFGQSRGLPLSTMRTIEPKIHTGQRGDENGT</sequence>
<evidence type="ECO:0000313" key="3">
    <source>
        <dbReference type="Proteomes" id="UP000606490"/>
    </source>
</evidence>
<dbReference type="RefSeq" id="WP_202828879.1">
    <property type="nucleotide sequence ID" value="NZ_JAEUXJ010000027.1"/>
</dbReference>
<dbReference type="Proteomes" id="UP000606490">
    <property type="component" value="Unassembled WGS sequence"/>
</dbReference>
<name>A0ABS1VBU4_9PROT</name>
<keyword evidence="3" id="KW-1185">Reference proteome</keyword>
<comment type="caution">
    <text evidence="2">The sequence shown here is derived from an EMBL/GenBank/DDBJ whole genome shotgun (WGS) entry which is preliminary data.</text>
</comment>
<evidence type="ECO:0000256" key="1">
    <source>
        <dbReference type="SAM" id="MobiDB-lite"/>
    </source>
</evidence>
<proteinExistence type="predicted"/>
<reference evidence="2 3" key="1">
    <citation type="submission" date="2021-01" db="EMBL/GenBank/DDBJ databases">
        <title>Belnapia mucosa sp. nov. and Belnapia arida sp. nov., isolated from the Tabernas Desert (Almeria, Spain).</title>
        <authorList>
            <person name="Molina-Menor E."/>
            <person name="Vidal-Verdu A."/>
            <person name="Calonge A."/>
            <person name="Satari L."/>
            <person name="Pereto Magraner J."/>
            <person name="Porcar Miralles M."/>
        </authorList>
    </citation>
    <scope>NUCLEOTIDE SEQUENCE [LARGE SCALE GENOMIC DNA]</scope>
    <source>
        <strain evidence="2 3">T6</strain>
    </source>
</reference>
<protein>
    <submittedName>
        <fullName evidence="2">Uncharacterized protein</fullName>
    </submittedName>
</protein>